<proteinExistence type="predicted"/>
<dbReference type="EMBL" id="JBBPBN010000317">
    <property type="protein sequence ID" value="KAK8489354.1"/>
    <property type="molecule type" value="Genomic_DNA"/>
</dbReference>
<sequence length="88" mass="9754">MTQSLTCALPLSGGTGREVSQHCRRELLGLLTAEPDMWWLLLIAKHACGTRTMQMQTSQSPQHGMERNANQSESDDLVPPPLVSLTFF</sequence>
<feature type="compositionally biased region" description="Polar residues" evidence="1">
    <location>
        <begin position="53"/>
        <end position="72"/>
    </location>
</feature>
<name>A0ABR2A8G7_9ROSI</name>
<accession>A0ABR2A8G7</accession>
<evidence type="ECO:0000313" key="2">
    <source>
        <dbReference type="EMBL" id="KAK8489354.1"/>
    </source>
</evidence>
<gene>
    <name evidence="2" type="ORF">V6N11_082684</name>
</gene>
<organism evidence="2 3">
    <name type="scientific">Hibiscus sabdariffa</name>
    <name type="common">roselle</name>
    <dbReference type="NCBI Taxonomy" id="183260"/>
    <lineage>
        <taxon>Eukaryota</taxon>
        <taxon>Viridiplantae</taxon>
        <taxon>Streptophyta</taxon>
        <taxon>Embryophyta</taxon>
        <taxon>Tracheophyta</taxon>
        <taxon>Spermatophyta</taxon>
        <taxon>Magnoliopsida</taxon>
        <taxon>eudicotyledons</taxon>
        <taxon>Gunneridae</taxon>
        <taxon>Pentapetalae</taxon>
        <taxon>rosids</taxon>
        <taxon>malvids</taxon>
        <taxon>Malvales</taxon>
        <taxon>Malvaceae</taxon>
        <taxon>Malvoideae</taxon>
        <taxon>Hibiscus</taxon>
    </lineage>
</organism>
<feature type="region of interest" description="Disordered" evidence="1">
    <location>
        <begin position="53"/>
        <end position="80"/>
    </location>
</feature>
<comment type="caution">
    <text evidence="2">The sequence shown here is derived from an EMBL/GenBank/DDBJ whole genome shotgun (WGS) entry which is preliminary data.</text>
</comment>
<keyword evidence="3" id="KW-1185">Reference proteome</keyword>
<evidence type="ECO:0000313" key="3">
    <source>
        <dbReference type="Proteomes" id="UP001396334"/>
    </source>
</evidence>
<dbReference type="Proteomes" id="UP001396334">
    <property type="component" value="Unassembled WGS sequence"/>
</dbReference>
<reference evidence="2 3" key="1">
    <citation type="journal article" date="2024" name="G3 (Bethesda)">
        <title>Genome assembly of Hibiscus sabdariffa L. provides insights into metabolisms of medicinal natural products.</title>
        <authorList>
            <person name="Kim T."/>
        </authorList>
    </citation>
    <scope>NUCLEOTIDE SEQUENCE [LARGE SCALE GENOMIC DNA]</scope>
    <source>
        <strain evidence="2">TK-2024</strain>
        <tissue evidence="2">Old leaves</tissue>
    </source>
</reference>
<protein>
    <submittedName>
        <fullName evidence="2">Uncharacterized protein</fullName>
    </submittedName>
</protein>
<evidence type="ECO:0000256" key="1">
    <source>
        <dbReference type="SAM" id="MobiDB-lite"/>
    </source>
</evidence>